<dbReference type="InterPro" id="IPR014729">
    <property type="entry name" value="Rossmann-like_a/b/a_fold"/>
</dbReference>
<dbReference type="GO" id="GO:0006529">
    <property type="term" value="P:asparagine biosynthetic process"/>
    <property type="evidence" value="ECO:0007669"/>
    <property type="project" value="UniProtKB-KW"/>
</dbReference>
<dbReference type="InterPro" id="IPR001962">
    <property type="entry name" value="Asn_synthase"/>
</dbReference>
<name>A0A2T5GAJ1_9BACL</name>
<accession>A0A2T5GAJ1</accession>
<dbReference type="SUPFAM" id="SSF52402">
    <property type="entry name" value="Adenine nucleotide alpha hydrolases-like"/>
    <property type="match status" value="1"/>
</dbReference>
<dbReference type="Gene3D" id="3.40.50.620">
    <property type="entry name" value="HUPs"/>
    <property type="match status" value="2"/>
</dbReference>
<dbReference type="EMBL" id="PEBW01000001">
    <property type="protein sequence ID" value="PTQ53207.1"/>
    <property type="molecule type" value="Genomic_DNA"/>
</dbReference>
<comment type="catalytic activity">
    <reaction evidence="4">
        <text>L-aspartate + L-glutamine + ATP + H2O = L-asparagine + L-glutamate + AMP + diphosphate + H(+)</text>
        <dbReference type="Rhea" id="RHEA:12228"/>
        <dbReference type="ChEBI" id="CHEBI:15377"/>
        <dbReference type="ChEBI" id="CHEBI:15378"/>
        <dbReference type="ChEBI" id="CHEBI:29985"/>
        <dbReference type="ChEBI" id="CHEBI:29991"/>
        <dbReference type="ChEBI" id="CHEBI:30616"/>
        <dbReference type="ChEBI" id="CHEBI:33019"/>
        <dbReference type="ChEBI" id="CHEBI:58048"/>
        <dbReference type="ChEBI" id="CHEBI:58359"/>
        <dbReference type="ChEBI" id="CHEBI:456215"/>
        <dbReference type="EC" id="6.3.5.4"/>
    </reaction>
</comment>
<keyword evidence="3" id="KW-0061">Asparagine biosynthesis</keyword>
<dbReference type="InterPro" id="IPR051786">
    <property type="entry name" value="ASN_synthetase/amidase"/>
</dbReference>
<evidence type="ECO:0000259" key="6">
    <source>
        <dbReference type="Pfam" id="PF00733"/>
    </source>
</evidence>
<organism evidence="7 8">
    <name type="scientific">Brockia lithotrophica</name>
    <dbReference type="NCBI Taxonomy" id="933949"/>
    <lineage>
        <taxon>Bacteria</taxon>
        <taxon>Bacillati</taxon>
        <taxon>Bacillota</taxon>
        <taxon>Bacilli</taxon>
        <taxon>Bacillales</taxon>
        <taxon>Bacillales Family X. Incertae Sedis</taxon>
        <taxon>Brockia</taxon>
    </lineage>
</organism>
<dbReference type="GO" id="GO:0004066">
    <property type="term" value="F:asparagine synthase (glutamine-hydrolyzing) activity"/>
    <property type="evidence" value="ECO:0007669"/>
    <property type="project" value="UniProtKB-EC"/>
</dbReference>
<protein>
    <recommendedName>
        <fullName evidence="2">asparagine synthase (glutamine-hydrolyzing)</fullName>
        <ecNumber evidence="2">6.3.5.4</ecNumber>
    </recommendedName>
</protein>
<evidence type="ECO:0000256" key="4">
    <source>
        <dbReference type="ARBA" id="ARBA00048741"/>
    </source>
</evidence>
<dbReference type="PANTHER" id="PTHR43284:SF1">
    <property type="entry name" value="ASPARAGINE SYNTHETASE"/>
    <property type="match status" value="1"/>
</dbReference>
<dbReference type="GO" id="GO:0005829">
    <property type="term" value="C:cytosol"/>
    <property type="evidence" value="ECO:0007669"/>
    <property type="project" value="TreeGrafter"/>
</dbReference>
<evidence type="ECO:0000256" key="5">
    <source>
        <dbReference type="SAM" id="MobiDB-lite"/>
    </source>
</evidence>
<feature type="domain" description="Asparagine synthetase" evidence="6">
    <location>
        <begin position="245"/>
        <end position="608"/>
    </location>
</feature>
<evidence type="ECO:0000256" key="3">
    <source>
        <dbReference type="ARBA" id="ARBA00022888"/>
    </source>
</evidence>
<dbReference type="InterPro" id="IPR029055">
    <property type="entry name" value="Ntn_hydrolases_N"/>
</dbReference>
<reference evidence="7 8" key="1">
    <citation type="submission" date="2017-08" db="EMBL/GenBank/DDBJ databases">
        <title>Burning lignite coal seam in the remote Altai Mountains harbors a hydrogen-driven thermophilic microbial community.</title>
        <authorList>
            <person name="Kadnikov V.V."/>
            <person name="Mardanov A.V."/>
            <person name="Ivasenko D."/>
            <person name="Beletsky A.V."/>
            <person name="Karnachuk O.V."/>
            <person name="Ravin N.V."/>
        </authorList>
    </citation>
    <scope>NUCLEOTIDE SEQUENCE [LARGE SCALE GENOMIC DNA]</scope>
    <source>
        <strain evidence="7">AL31</strain>
    </source>
</reference>
<dbReference type="AlphaFoldDB" id="A0A2T5GAJ1"/>
<feature type="region of interest" description="Disordered" evidence="5">
    <location>
        <begin position="454"/>
        <end position="476"/>
    </location>
</feature>
<dbReference type="Proteomes" id="UP000244016">
    <property type="component" value="Unassembled WGS sequence"/>
</dbReference>
<evidence type="ECO:0000256" key="2">
    <source>
        <dbReference type="ARBA" id="ARBA00012737"/>
    </source>
</evidence>
<comment type="pathway">
    <text evidence="1">Amino-acid biosynthesis; L-asparagine biosynthesis; L-asparagine from L-aspartate (L-Gln route): step 1/1.</text>
</comment>
<keyword evidence="3" id="KW-0028">Amino-acid biosynthesis</keyword>
<dbReference type="EC" id="6.3.5.4" evidence="2"/>
<evidence type="ECO:0000313" key="7">
    <source>
        <dbReference type="EMBL" id="PTQ53207.1"/>
    </source>
</evidence>
<dbReference type="CDD" id="cd01991">
    <property type="entry name" value="Asn_synthase_B_C"/>
    <property type="match status" value="1"/>
</dbReference>
<dbReference type="SUPFAM" id="SSF56235">
    <property type="entry name" value="N-terminal nucleophile aminohydrolases (Ntn hydrolases)"/>
    <property type="match status" value="1"/>
</dbReference>
<comment type="caution">
    <text evidence="7">The sequence shown here is derived from an EMBL/GenBank/DDBJ whole genome shotgun (WGS) entry which is preliminary data.</text>
</comment>
<evidence type="ECO:0000313" key="8">
    <source>
        <dbReference type="Proteomes" id="UP000244016"/>
    </source>
</evidence>
<gene>
    <name evidence="7" type="ORF">BLITH_0287</name>
</gene>
<dbReference type="Pfam" id="PF00733">
    <property type="entry name" value="Asn_synthase"/>
    <property type="match status" value="1"/>
</dbReference>
<dbReference type="PANTHER" id="PTHR43284">
    <property type="entry name" value="ASPARAGINE SYNTHETASE (GLUTAMINE-HYDROLYZING)"/>
    <property type="match status" value="1"/>
</dbReference>
<proteinExistence type="predicted"/>
<evidence type="ECO:0000256" key="1">
    <source>
        <dbReference type="ARBA" id="ARBA00005187"/>
    </source>
</evidence>
<sequence length="646" mass="70658">MNVYAVADFSGILSFAEFPPDREGLARAWNLLPASRSSDPPIEAFDTSGTSLRFYALGTPLKAGHGKTALLPNPSPSSRAQRILLADTPWSGRLGGAAAGTERRHLAGALREYLASLPQPGAYALWDGEAEVLTLYRDPTGGRTVFLRAEGSSLAFATHPELLFALYPGKWRLCPEAVAVLFAYGPARPPGSAILCELYELAPGEALAFSRRGEDFLLRREHTRLFASAGSAARPKPSRDVSAALRESLFASVRGAYREGARGVFLSGGLDSSAVLALLRRSAPAEALFSASVDYEGEDAHFVASPLLPERDAAYVGIMVRAAGSEHRAVVLSVEEIVSSLRALGHFRGFPGMLDVDAALLLFFREVSGWNAEIAWLTGEGADETFAGYPWAEGTFLRAAAAHRTGRRADFRRLFPWMRHVDERLALLRPEAARAARVRLDELLLQALGRTDRHLPEESAPSHHAAPLPGAVHPDAGTAGEEEEAVLWASAHTALHFGSVLLERMARAGKATGIRILFPFLDGDVRAFARFARRGESSLRKPLLREALAGVVPEEIRLRRKSPFPKSHHPQLVRSLRARGEELLAAPQARIWSFLDRGAVVRFLRNPPPRLPWFGQLLDAPHYAAYLAEVHDWLERVRPRLPDRDS</sequence>